<keyword evidence="2" id="KW-1185">Reference proteome</keyword>
<dbReference type="Proteomes" id="UP001501444">
    <property type="component" value="Unassembled WGS sequence"/>
</dbReference>
<dbReference type="EMBL" id="BAAARV010000078">
    <property type="protein sequence ID" value="GAA2375516.1"/>
    <property type="molecule type" value="Genomic_DNA"/>
</dbReference>
<dbReference type="InterPro" id="IPR021857">
    <property type="entry name" value="DUF3467"/>
</dbReference>
<evidence type="ECO:0000313" key="2">
    <source>
        <dbReference type="Proteomes" id="UP001501444"/>
    </source>
</evidence>
<protein>
    <recommendedName>
        <fullName evidence="3">DUF3467 domain-containing protein</fullName>
    </recommendedName>
</protein>
<reference evidence="2" key="1">
    <citation type="journal article" date="2019" name="Int. J. Syst. Evol. Microbiol.">
        <title>The Global Catalogue of Microorganisms (GCM) 10K type strain sequencing project: providing services to taxonomists for standard genome sequencing and annotation.</title>
        <authorList>
            <consortium name="The Broad Institute Genomics Platform"/>
            <consortium name="The Broad Institute Genome Sequencing Center for Infectious Disease"/>
            <person name="Wu L."/>
            <person name="Ma J."/>
        </authorList>
    </citation>
    <scope>NUCLEOTIDE SEQUENCE [LARGE SCALE GENOMIC DNA]</scope>
    <source>
        <strain evidence="2">JCM 3272</strain>
    </source>
</reference>
<dbReference type="RefSeq" id="WP_344617777.1">
    <property type="nucleotide sequence ID" value="NZ_BAAARV010000078.1"/>
</dbReference>
<comment type="caution">
    <text evidence="1">The sequence shown here is derived from an EMBL/GenBank/DDBJ whole genome shotgun (WGS) entry which is preliminary data.</text>
</comment>
<organism evidence="1 2">
    <name type="scientific">Dactylosporangium salmoneum</name>
    <dbReference type="NCBI Taxonomy" id="53361"/>
    <lineage>
        <taxon>Bacteria</taxon>
        <taxon>Bacillati</taxon>
        <taxon>Actinomycetota</taxon>
        <taxon>Actinomycetes</taxon>
        <taxon>Micromonosporales</taxon>
        <taxon>Micromonosporaceae</taxon>
        <taxon>Dactylosporangium</taxon>
    </lineage>
</organism>
<dbReference type="Pfam" id="PF11950">
    <property type="entry name" value="DUF3467"/>
    <property type="match status" value="1"/>
</dbReference>
<name>A0ABP5UB62_9ACTN</name>
<sequence>MTHPLPEGTPPRISFNIPPEIEAGVYANFVNLWHQPDGFILDFSVFTAPPGLGEDDAGNQFVHLPARVVSRVRIPPQQVFELMKALSEQLSAWELETGRQRADPDTH</sequence>
<proteinExistence type="predicted"/>
<evidence type="ECO:0008006" key="3">
    <source>
        <dbReference type="Google" id="ProtNLM"/>
    </source>
</evidence>
<evidence type="ECO:0000313" key="1">
    <source>
        <dbReference type="EMBL" id="GAA2375516.1"/>
    </source>
</evidence>
<accession>A0ABP5UB62</accession>
<gene>
    <name evidence="1" type="ORF">GCM10010170_079170</name>
</gene>